<proteinExistence type="predicted"/>
<protein>
    <submittedName>
        <fullName evidence="2">Uncharacterized protein</fullName>
    </submittedName>
</protein>
<reference evidence="2" key="1">
    <citation type="journal article" date="2015" name="Nature">
        <title>Complex archaea that bridge the gap between prokaryotes and eukaryotes.</title>
        <authorList>
            <person name="Spang A."/>
            <person name="Saw J.H."/>
            <person name="Jorgensen S.L."/>
            <person name="Zaremba-Niedzwiedzka K."/>
            <person name="Martijn J."/>
            <person name="Lind A.E."/>
            <person name="van Eijk R."/>
            <person name="Schleper C."/>
            <person name="Guy L."/>
            <person name="Ettema T.J."/>
        </authorList>
    </citation>
    <scope>NUCLEOTIDE SEQUENCE</scope>
</reference>
<accession>A0A0F9HGA0</accession>
<feature type="transmembrane region" description="Helical" evidence="1">
    <location>
        <begin position="65"/>
        <end position="87"/>
    </location>
</feature>
<keyword evidence="1" id="KW-0812">Transmembrane</keyword>
<keyword evidence="1" id="KW-0472">Membrane</keyword>
<name>A0A0F9HGA0_9ZZZZ</name>
<dbReference type="EMBL" id="LAZR01015221">
    <property type="protein sequence ID" value="KKM14137.1"/>
    <property type="molecule type" value="Genomic_DNA"/>
</dbReference>
<evidence type="ECO:0000313" key="2">
    <source>
        <dbReference type="EMBL" id="KKM14137.1"/>
    </source>
</evidence>
<sequence>MRIRNFVLVMLMMLTFLVVSPVMAQEGDGDGGEGPFVLIAPGDDLDSESYWPVNLQMDNSTYETIIGGLFALVLGLIAGGGWFINTVRKDSRDTLPPDAIKFVTAAIAMGGMMAAMTPTNVDDQGVAALYSALGIEPPTPVPPSE</sequence>
<comment type="caution">
    <text evidence="2">The sequence shown here is derived from an EMBL/GenBank/DDBJ whole genome shotgun (WGS) entry which is preliminary data.</text>
</comment>
<keyword evidence="1" id="KW-1133">Transmembrane helix</keyword>
<evidence type="ECO:0000256" key="1">
    <source>
        <dbReference type="SAM" id="Phobius"/>
    </source>
</evidence>
<feature type="transmembrane region" description="Helical" evidence="1">
    <location>
        <begin position="99"/>
        <end position="116"/>
    </location>
</feature>
<gene>
    <name evidence="2" type="ORF">LCGC14_1709170</name>
</gene>
<organism evidence="2">
    <name type="scientific">marine sediment metagenome</name>
    <dbReference type="NCBI Taxonomy" id="412755"/>
    <lineage>
        <taxon>unclassified sequences</taxon>
        <taxon>metagenomes</taxon>
        <taxon>ecological metagenomes</taxon>
    </lineage>
</organism>
<dbReference type="AlphaFoldDB" id="A0A0F9HGA0"/>